<evidence type="ECO:0000313" key="3">
    <source>
        <dbReference type="EMBL" id="CAG8626575.1"/>
    </source>
</evidence>
<gene>
    <name evidence="3" type="ORF">AGERDE_LOCUS10319</name>
</gene>
<feature type="transmembrane region" description="Helical" evidence="2">
    <location>
        <begin position="201"/>
        <end position="228"/>
    </location>
</feature>
<keyword evidence="2" id="KW-0812">Transmembrane</keyword>
<evidence type="ECO:0000256" key="2">
    <source>
        <dbReference type="SAM" id="Phobius"/>
    </source>
</evidence>
<feature type="transmembrane region" description="Helical" evidence="2">
    <location>
        <begin position="175"/>
        <end position="195"/>
    </location>
</feature>
<sequence length="252" mass="28894">MANRLSYPDDKKTLEALGNNHYLEIDIDQPPPYEVASSSRTQSSSELRIPQDEIKTQKNDCAASFWSSLTNPYGWICVIYFLFVSFPIGVAAICWILPTFAVAIVSMLFPPVGYFFCIGVAWSWRALARIEIFFVQLCVREKIPKHVIPPVTKLLRDPHELPTATQPRKLSWIKYFTGICFDRFTWIAFVYFVFVKSLICVITFALTVALVCMAGLLMLFCMPILLIACRKMGEWEFKLMRAIFFPQLKGMS</sequence>
<feature type="region of interest" description="Disordered" evidence="1">
    <location>
        <begin position="29"/>
        <end position="49"/>
    </location>
</feature>
<organism evidence="3 4">
    <name type="scientific">Ambispora gerdemannii</name>
    <dbReference type="NCBI Taxonomy" id="144530"/>
    <lineage>
        <taxon>Eukaryota</taxon>
        <taxon>Fungi</taxon>
        <taxon>Fungi incertae sedis</taxon>
        <taxon>Mucoromycota</taxon>
        <taxon>Glomeromycotina</taxon>
        <taxon>Glomeromycetes</taxon>
        <taxon>Archaeosporales</taxon>
        <taxon>Ambisporaceae</taxon>
        <taxon>Ambispora</taxon>
    </lineage>
</organism>
<name>A0A9N9D637_9GLOM</name>
<keyword evidence="2" id="KW-1133">Transmembrane helix</keyword>
<evidence type="ECO:0000313" key="4">
    <source>
        <dbReference type="Proteomes" id="UP000789831"/>
    </source>
</evidence>
<comment type="caution">
    <text evidence="3">The sequence shown here is derived from an EMBL/GenBank/DDBJ whole genome shotgun (WGS) entry which is preliminary data.</text>
</comment>
<reference evidence="3" key="1">
    <citation type="submission" date="2021-06" db="EMBL/GenBank/DDBJ databases">
        <authorList>
            <person name="Kallberg Y."/>
            <person name="Tangrot J."/>
            <person name="Rosling A."/>
        </authorList>
    </citation>
    <scope>NUCLEOTIDE SEQUENCE</scope>
    <source>
        <strain evidence="3">MT106</strain>
    </source>
</reference>
<protein>
    <submittedName>
        <fullName evidence="3">4960_t:CDS:1</fullName>
    </submittedName>
</protein>
<dbReference type="OrthoDB" id="2372055at2759"/>
<dbReference type="Proteomes" id="UP000789831">
    <property type="component" value="Unassembled WGS sequence"/>
</dbReference>
<evidence type="ECO:0000256" key="1">
    <source>
        <dbReference type="SAM" id="MobiDB-lite"/>
    </source>
</evidence>
<proteinExistence type="predicted"/>
<keyword evidence="2" id="KW-0472">Membrane</keyword>
<dbReference type="EMBL" id="CAJVPL010003114">
    <property type="protein sequence ID" value="CAG8626575.1"/>
    <property type="molecule type" value="Genomic_DNA"/>
</dbReference>
<keyword evidence="4" id="KW-1185">Reference proteome</keyword>
<accession>A0A9N9D637</accession>
<feature type="transmembrane region" description="Helical" evidence="2">
    <location>
        <begin position="73"/>
        <end position="98"/>
    </location>
</feature>
<dbReference type="AlphaFoldDB" id="A0A9N9D637"/>
<feature type="transmembrane region" description="Helical" evidence="2">
    <location>
        <begin position="104"/>
        <end position="124"/>
    </location>
</feature>